<name>A0AAD5NNP7_ACENE</name>
<feature type="compositionally biased region" description="Acidic residues" evidence="1">
    <location>
        <begin position="1"/>
        <end position="22"/>
    </location>
</feature>
<feature type="region of interest" description="Disordered" evidence="1">
    <location>
        <begin position="1"/>
        <end position="30"/>
    </location>
</feature>
<proteinExistence type="predicted"/>
<accession>A0AAD5NNP7</accession>
<protein>
    <submittedName>
        <fullName evidence="2">Uncharacterized protein</fullName>
    </submittedName>
</protein>
<evidence type="ECO:0000313" key="2">
    <source>
        <dbReference type="EMBL" id="KAI9169922.1"/>
    </source>
</evidence>
<dbReference type="Proteomes" id="UP001064489">
    <property type="component" value="Chromosome 7"/>
</dbReference>
<comment type="caution">
    <text evidence="2">The sequence shown here is derived from an EMBL/GenBank/DDBJ whole genome shotgun (WGS) entry which is preliminary data.</text>
</comment>
<sequence length="138" mass="15745">MPDIDTPPDYDFDPPEADEDEPDPKQSKSDLFVKHMKKVRQEDGSYVVACNYWKHIQTKHPEADIRSRSQTQIPSIFHPGELVFILLGGLASRGILLTVSNWDRVEEGSRLSNEENDPMTSKELNEEPYEAKISCTIL</sequence>
<dbReference type="AlphaFoldDB" id="A0AAD5NNP7"/>
<reference evidence="2" key="1">
    <citation type="journal article" date="2022" name="Plant J.">
        <title>Strategies of tolerance reflected in two North American maple genomes.</title>
        <authorList>
            <person name="McEvoy S.L."/>
            <person name="Sezen U.U."/>
            <person name="Trouern-Trend A."/>
            <person name="McMahon S.M."/>
            <person name="Schaberg P.G."/>
            <person name="Yang J."/>
            <person name="Wegrzyn J.L."/>
            <person name="Swenson N.G."/>
        </authorList>
    </citation>
    <scope>NUCLEOTIDE SEQUENCE</scope>
    <source>
        <strain evidence="2">91603</strain>
    </source>
</reference>
<reference evidence="2" key="2">
    <citation type="submission" date="2023-02" db="EMBL/GenBank/DDBJ databases">
        <authorList>
            <person name="Swenson N.G."/>
            <person name="Wegrzyn J.L."/>
            <person name="Mcevoy S.L."/>
        </authorList>
    </citation>
    <scope>NUCLEOTIDE SEQUENCE</scope>
    <source>
        <strain evidence="2">91603</strain>
        <tissue evidence="2">Leaf</tissue>
    </source>
</reference>
<keyword evidence="3" id="KW-1185">Reference proteome</keyword>
<organism evidence="2 3">
    <name type="scientific">Acer negundo</name>
    <name type="common">Box elder</name>
    <dbReference type="NCBI Taxonomy" id="4023"/>
    <lineage>
        <taxon>Eukaryota</taxon>
        <taxon>Viridiplantae</taxon>
        <taxon>Streptophyta</taxon>
        <taxon>Embryophyta</taxon>
        <taxon>Tracheophyta</taxon>
        <taxon>Spermatophyta</taxon>
        <taxon>Magnoliopsida</taxon>
        <taxon>eudicotyledons</taxon>
        <taxon>Gunneridae</taxon>
        <taxon>Pentapetalae</taxon>
        <taxon>rosids</taxon>
        <taxon>malvids</taxon>
        <taxon>Sapindales</taxon>
        <taxon>Sapindaceae</taxon>
        <taxon>Hippocastanoideae</taxon>
        <taxon>Acereae</taxon>
        <taxon>Acer</taxon>
    </lineage>
</organism>
<dbReference type="EMBL" id="JAJSOW010000104">
    <property type="protein sequence ID" value="KAI9169922.1"/>
    <property type="molecule type" value="Genomic_DNA"/>
</dbReference>
<evidence type="ECO:0000313" key="3">
    <source>
        <dbReference type="Proteomes" id="UP001064489"/>
    </source>
</evidence>
<gene>
    <name evidence="2" type="ORF">LWI28_019582</name>
</gene>
<evidence type="ECO:0000256" key="1">
    <source>
        <dbReference type="SAM" id="MobiDB-lite"/>
    </source>
</evidence>